<dbReference type="SUPFAM" id="SSF88723">
    <property type="entry name" value="PIN domain-like"/>
    <property type="match status" value="1"/>
</dbReference>
<dbReference type="AlphaFoldDB" id="A0A7W7Y5G0"/>
<evidence type="ECO:0000313" key="1">
    <source>
        <dbReference type="EMBL" id="MBB5022438.1"/>
    </source>
</evidence>
<dbReference type="RefSeq" id="WP_183732939.1">
    <property type="nucleotide sequence ID" value="NZ_JACHID010000010.1"/>
</dbReference>
<dbReference type="Proteomes" id="UP000528322">
    <property type="component" value="Unassembled WGS sequence"/>
</dbReference>
<evidence type="ECO:0008006" key="3">
    <source>
        <dbReference type="Google" id="ProtNLM"/>
    </source>
</evidence>
<gene>
    <name evidence="1" type="ORF">HNR37_001773</name>
</gene>
<protein>
    <recommendedName>
        <fullName evidence="3">PIN domain-containing protein</fullName>
    </recommendedName>
</protein>
<dbReference type="Gene3D" id="3.40.50.1010">
    <property type="entry name" value="5'-nuclease"/>
    <property type="match status" value="1"/>
</dbReference>
<name>A0A7W7Y5G0_9BACT</name>
<accession>A0A7W7Y5G0</accession>
<sequence length="96" mass="11214">MLLDSNIFIYAIQPPYQSLRDWLFQQQVMASDITRLEVLGYHKLHELDKRDLTRLFELTVLCPLSSDVVTTAIRLRQQRKMSLGMESLPPLRLLAN</sequence>
<keyword evidence="2" id="KW-1185">Reference proteome</keyword>
<evidence type="ECO:0000313" key="2">
    <source>
        <dbReference type="Proteomes" id="UP000528322"/>
    </source>
</evidence>
<dbReference type="EMBL" id="JACHID010000010">
    <property type="protein sequence ID" value="MBB5022438.1"/>
    <property type="molecule type" value="Genomic_DNA"/>
</dbReference>
<proteinExistence type="predicted"/>
<comment type="caution">
    <text evidence="1">The sequence shown here is derived from an EMBL/GenBank/DDBJ whole genome shotgun (WGS) entry which is preliminary data.</text>
</comment>
<reference evidence="1 2" key="1">
    <citation type="submission" date="2020-08" db="EMBL/GenBank/DDBJ databases">
        <title>Genomic Encyclopedia of Type Strains, Phase IV (KMG-IV): sequencing the most valuable type-strain genomes for metagenomic binning, comparative biology and taxonomic classification.</title>
        <authorList>
            <person name="Goeker M."/>
        </authorList>
    </citation>
    <scope>NUCLEOTIDE SEQUENCE [LARGE SCALE GENOMIC DNA]</scope>
    <source>
        <strain evidence="1 2">DSM 22071</strain>
    </source>
</reference>
<organism evidence="1 2">
    <name type="scientific">Desulfurispira natronophila</name>
    <dbReference type="NCBI Taxonomy" id="682562"/>
    <lineage>
        <taxon>Bacteria</taxon>
        <taxon>Pseudomonadati</taxon>
        <taxon>Chrysiogenota</taxon>
        <taxon>Chrysiogenia</taxon>
        <taxon>Chrysiogenales</taxon>
        <taxon>Chrysiogenaceae</taxon>
        <taxon>Desulfurispira</taxon>
    </lineage>
</organism>
<dbReference type="InterPro" id="IPR029060">
    <property type="entry name" value="PIN-like_dom_sf"/>
</dbReference>